<organism evidence="1 2">
    <name type="scientific">Kluyveromyces lactis (strain ATCC 8585 / CBS 2359 / DSM 70799 / NBRC 1267 / NRRL Y-1140 / WM37)</name>
    <name type="common">Yeast</name>
    <name type="synonym">Candida sphaerica</name>
    <dbReference type="NCBI Taxonomy" id="284590"/>
    <lineage>
        <taxon>Eukaryota</taxon>
        <taxon>Fungi</taxon>
        <taxon>Dikarya</taxon>
        <taxon>Ascomycota</taxon>
        <taxon>Saccharomycotina</taxon>
        <taxon>Saccharomycetes</taxon>
        <taxon>Saccharomycetales</taxon>
        <taxon>Saccharomycetaceae</taxon>
        <taxon>Kluyveromyces</taxon>
    </lineage>
</organism>
<protein>
    <submittedName>
        <fullName evidence="1">KLLA0B14597p</fullName>
    </submittedName>
</protein>
<proteinExistence type="predicted"/>
<dbReference type="PaxDb" id="284590-Q6CV58"/>
<evidence type="ECO:0000313" key="2">
    <source>
        <dbReference type="Proteomes" id="UP000000598"/>
    </source>
</evidence>
<keyword evidence="2" id="KW-1185">Reference proteome</keyword>
<dbReference type="EMBL" id="CR382122">
    <property type="protein sequence ID" value="CAH02574.1"/>
    <property type="molecule type" value="Genomic_DNA"/>
</dbReference>
<accession>Q6CV58</accession>
<evidence type="ECO:0000313" key="1">
    <source>
        <dbReference type="EMBL" id="CAH02574.1"/>
    </source>
</evidence>
<sequence>MFFRWMQDKESMSAFNTMHVAVSILPVDLNNTKDSLPWWIDEISRGRTLGNEGEKTDSTALTGSCRLLLCCDIMDQTNTKGSPYVAFCKNSEREFSFESTAFSLSRK</sequence>
<dbReference type="GeneID" id="2897323"/>
<name>Q6CV58_KLULA</name>
<gene>
    <name evidence="1" type="ORF">KLLA0_B14597g</name>
</gene>
<dbReference type="Proteomes" id="UP000000598">
    <property type="component" value="Chromosome B"/>
</dbReference>
<reference evidence="1 2" key="1">
    <citation type="journal article" date="2004" name="Nature">
        <title>Genome evolution in yeasts.</title>
        <authorList>
            <consortium name="Genolevures"/>
            <person name="Dujon B."/>
            <person name="Sherman D."/>
            <person name="Fischer G."/>
            <person name="Durrens P."/>
            <person name="Casaregola S."/>
            <person name="Lafontaine I."/>
            <person name="de Montigny J."/>
            <person name="Marck C."/>
            <person name="Neuveglise C."/>
            <person name="Talla E."/>
            <person name="Goffard N."/>
            <person name="Frangeul L."/>
            <person name="Aigle M."/>
            <person name="Anthouard V."/>
            <person name="Babour A."/>
            <person name="Barbe V."/>
            <person name="Barnay S."/>
            <person name="Blanchin S."/>
            <person name="Beckerich J.M."/>
            <person name="Beyne E."/>
            <person name="Bleykasten C."/>
            <person name="Boisrame A."/>
            <person name="Boyer J."/>
            <person name="Cattolico L."/>
            <person name="Confanioleri F."/>
            <person name="de Daruvar A."/>
            <person name="Despons L."/>
            <person name="Fabre E."/>
            <person name="Fairhead C."/>
            <person name="Ferry-Dumazet H."/>
            <person name="Groppi A."/>
            <person name="Hantraye F."/>
            <person name="Hennequin C."/>
            <person name="Jauniaux N."/>
            <person name="Joyet P."/>
            <person name="Kachouri R."/>
            <person name="Kerrest A."/>
            <person name="Koszul R."/>
            <person name="Lemaire M."/>
            <person name="Lesur I."/>
            <person name="Ma L."/>
            <person name="Muller H."/>
            <person name="Nicaud J.M."/>
            <person name="Nikolski M."/>
            <person name="Oztas S."/>
            <person name="Ozier-Kalogeropoulos O."/>
            <person name="Pellenz S."/>
            <person name="Potier S."/>
            <person name="Richard G.F."/>
            <person name="Straub M.L."/>
            <person name="Suleau A."/>
            <person name="Swennene D."/>
            <person name="Tekaia F."/>
            <person name="Wesolowski-Louvel M."/>
            <person name="Westhof E."/>
            <person name="Wirth B."/>
            <person name="Zeniou-Meyer M."/>
            <person name="Zivanovic I."/>
            <person name="Bolotin-Fukuhara M."/>
            <person name="Thierry A."/>
            <person name="Bouchier C."/>
            <person name="Caudron B."/>
            <person name="Scarpelli C."/>
            <person name="Gaillardin C."/>
            <person name="Weissenbach J."/>
            <person name="Wincker P."/>
            <person name="Souciet J.L."/>
        </authorList>
    </citation>
    <scope>NUCLEOTIDE SEQUENCE [LARGE SCALE GENOMIC DNA]</scope>
    <source>
        <strain evidence="2">ATCC 8585 / CBS 2359 / DSM 70799 / NBRC 1267 / NRRL Y-1140 / WM37</strain>
    </source>
</reference>
<dbReference type="HOGENOM" id="CLU_2210452_0_0_1"/>
<dbReference type="KEGG" id="kla:KLLA0_B14597g"/>
<dbReference type="InParanoid" id="Q6CV58"/>
<dbReference type="AlphaFoldDB" id="Q6CV58"/>
<dbReference type="RefSeq" id="XP_452181.1">
    <property type="nucleotide sequence ID" value="XM_452181.1"/>
</dbReference>